<keyword evidence="1" id="KW-0863">Zinc-finger</keyword>
<dbReference type="SMART" id="SM00343">
    <property type="entry name" value="ZnF_C2HC"/>
    <property type="match status" value="2"/>
</dbReference>
<dbReference type="RefSeq" id="XP_011313274.1">
    <property type="nucleotide sequence ID" value="XM_011314972.1"/>
</dbReference>
<evidence type="ECO:0000259" key="3">
    <source>
        <dbReference type="PROSITE" id="PS50158"/>
    </source>
</evidence>
<name>A0A9R1U9H8_9HYME</name>
<gene>
    <name evidence="5" type="primary">LOC105272746</name>
</gene>
<keyword evidence="1" id="KW-0479">Metal-binding</keyword>
<dbReference type="KEGG" id="fas:105272746"/>
<evidence type="ECO:0000256" key="1">
    <source>
        <dbReference type="PROSITE-ProRule" id="PRU00047"/>
    </source>
</evidence>
<dbReference type="OrthoDB" id="7698093at2759"/>
<feature type="domain" description="CCHC-type" evidence="3">
    <location>
        <begin position="447"/>
        <end position="461"/>
    </location>
</feature>
<dbReference type="GeneID" id="105272746"/>
<dbReference type="GO" id="GO:0003676">
    <property type="term" value="F:nucleic acid binding"/>
    <property type="evidence" value="ECO:0007669"/>
    <property type="project" value="InterPro"/>
</dbReference>
<proteinExistence type="predicted"/>
<feature type="compositionally biased region" description="Basic and acidic residues" evidence="2">
    <location>
        <begin position="157"/>
        <end position="178"/>
    </location>
</feature>
<dbReference type="InterPro" id="IPR001878">
    <property type="entry name" value="Znf_CCHC"/>
</dbReference>
<protein>
    <recommendedName>
        <fullName evidence="3">CCHC-type domain-containing protein</fullName>
    </recommendedName>
</protein>
<evidence type="ECO:0000256" key="2">
    <source>
        <dbReference type="SAM" id="MobiDB-lite"/>
    </source>
</evidence>
<evidence type="ECO:0000313" key="5">
    <source>
        <dbReference type="RefSeq" id="XP_011313274.1"/>
    </source>
</evidence>
<feature type="region of interest" description="Disordered" evidence="2">
    <location>
        <begin position="143"/>
        <end position="259"/>
    </location>
</feature>
<organism evidence="4 5">
    <name type="scientific">Fopius arisanus</name>
    <dbReference type="NCBI Taxonomy" id="64838"/>
    <lineage>
        <taxon>Eukaryota</taxon>
        <taxon>Metazoa</taxon>
        <taxon>Ecdysozoa</taxon>
        <taxon>Arthropoda</taxon>
        <taxon>Hexapoda</taxon>
        <taxon>Insecta</taxon>
        <taxon>Pterygota</taxon>
        <taxon>Neoptera</taxon>
        <taxon>Endopterygota</taxon>
        <taxon>Hymenoptera</taxon>
        <taxon>Apocrita</taxon>
        <taxon>Ichneumonoidea</taxon>
        <taxon>Braconidae</taxon>
        <taxon>Opiinae</taxon>
        <taxon>Fopius</taxon>
    </lineage>
</organism>
<dbReference type="Proteomes" id="UP000694866">
    <property type="component" value="Unplaced"/>
</dbReference>
<dbReference type="AlphaFoldDB" id="A0A9R1U9H8"/>
<keyword evidence="1" id="KW-0862">Zinc</keyword>
<dbReference type="Gene3D" id="4.10.60.10">
    <property type="entry name" value="Zinc finger, CCHC-type"/>
    <property type="match status" value="1"/>
</dbReference>
<keyword evidence="4" id="KW-1185">Reference proteome</keyword>
<dbReference type="PROSITE" id="PS50158">
    <property type="entry name" value="ZF_CCHC"/>
    <property type="match status" value="1"/>
</dbReference>
<dbReference type="SUPFAM" id="SSF57756">
    <property type="entry name" value="Retrovirus zinc finger-like domains"/>
    <property type="match status" value="1"/>
</dbReference>
<evidence type="ECO:0000313" key="4">
    <source>
        <dbReference type="Proteomes" id="UP000694866"/>
    </source>
</evidence>
<dbReference type="InterPro" id="IPR036875">
    <property type="entry name" value="Znf_CCHC_sf"/>
</dbReference>
<reference evidence="5" key="1">
    <citation type="submission" date="2025-08" db="UniProtKB">
        <authorList>
            <consortium name="RefSeq"/>
        </authorList>
    </citation>
    <scope>IDENTIFICATION</scope>
    <source>
        <strain evidence="5">USDA-PBARC FA_bdor</strain>
        <tissue evidence="5">Whole organism</tissue>
    </source>
</reference>
<accession>A0A9R1U9H8</accession>
<sequence>MDMDFIKPASFTVQGRDTPVQASESAKAGSLASSSSDCSMLEVARSASIMSRTTSEVCKGRMNTAGVPPAGLTEVPAVANTQWKDAFSKLESLIYGLHDLIQPKTNVHREIKTKVTSICSAMRRLKELEVTQARQASIPVAVAGKDGGCTPQAAQRSRKDSETTVKDTDAEDDRESRKGLRRKRSKDSPGTINQVPKKCKQYTPARQADLPKQTGEKPPAQPDWVVVKGRRKPTGLRREDGAGKVKRKKQDGPRRRPQVRPDALIVRPVSKEQYCDILRRVKKEVPQDQAACVQSIRRTTTGDMLLTLRKATDGAPQLRKTIADLLGDDAEVVSKGPQEELEIKDLDEITTKEEVLEALQAAAGEEFSIDIGAVKAVRKGFRGTQTAVVSLAAKVARKVVGDTSKIKIGWVNCRIVRVERPPKCYRCWHFGHMAIHCKSKVDRSRLCTKCAEPGHKASECKATPKCAICADNDSKADLEHIAGGGRCPEFRAALQKKTCNGRK</sequence>
<dbReference type="GO" id="GO:0008270">
    <property type="term" value="F:zinc ion binding"/>
    <property type="evidence" value="ECO:0007669"/>
    <property type="project" value="UniProtKB-KW"/>
</dbReference>